<dbReference type="GO" id="GO:0005829">
    <property type="term" value="C:cytosol"/>
    <property type="evidence" value="ECO:0007669"/>
    <property type="project" value="TreeGrafter"/>
</dbReference>
<dbReference type="Proteomes" id="UP000193920">
    <property type="component" value="Unassembled WGS sequence"/>
</dbReference>
<dbReference type="InterPro" id="IPR019442">
    <property type="entry name" value="THADA/TRM732_DUF2428"/>
</dbReference>
<gene>
    <name evidence="5" type="ORF">LY90DRAFT_158101</name>
</gene>
<evidence type="ECO:0000256" key="2">
    <source>
        <dbReference type="ARBA" id="ARBA00022694"/>
    </source>
</evidence>
<dbReference type="InterPro" id="IPR051954">
    <property type="entry name" value="tRNA_methyltransferase_THADA"/>
</dbReference>
<dbReference type="STRING" id="1754190.A0A1Y2FPF9"/>
<feature type="domain" description="DUF2428" evidence="3">
    <location>
        <begin position="22"/>
        <end position="236"/>
    </location>
</feature>
<evidence type="ECO:0000259" key="4">
    <source>
        <dbReference type="Pfam" id="PF25151"/>
    </source>
</evidence>
<dbReference type="AlphaFoldDB" id="A0A1Y2FPF9"/>
<dbReference type="PANTHER" id="PTHR14387:SF0">
    <property type="entry name" value="DUF2428 DOMAIN-CONTAINING PROTEIN"/>
    <property type="match status" value="1"/>
</dbReference>
<sequence length="965" mass="112906">MPDVSDIGVAIDEIVNEFDESEDADATSKGKNFNVTLNCCWRVIKSTSQVLSTLLTKAPIQKNDDDKDYILSYDQLIEGSNLYRNYLSTIRHYGAIIAIYPGYIQLCKKLLNSSQEVFSSLPQKWLEDSLNTIKNSNKISITRRSAGMPFLILAILLSEQTSNKVLLPHALSNLIEISRQPFDTETYNEKCDLPQVHAMNILRSIFRESKLGEDISAYVTDTMILTLEGFKSPAWSIRNCAMMMFTTILHRIIGSKKTRDDFSSVNFITRSIFVSRYHNLYLYLSKLLNEASALMEKDSSHVQQELFAVLVLLSRLQPNTKKSEIETDDKDLTSIIKSLRSFAKCSIYQVREAAARSLVPMVSNNNINQFCIDLINDYWVLSNQNGLHGSIIQMKYLLKSHLIIGSYQMKKEFVDNVLFMIMERINLMSKDYNKCELTRAEYINLLNEFLFNEDWINESISSSKENPKEQENDEEIKNYIHSKCAYYRKLAFEKIKDLLFNEYEYAQIMGTWYLREHCTKVIMKVILSYQELIDPSENLIKKLIKDPQFEVRQYTLQTLIKYLNEVTTKSDQRNEKLEESLKDIIEEIIKLEDDKHECLSLKIKIIPQLLDNSLLSYELSPQKLCELLNKLKEIVNVTYKKHLSVIIESIIVYGFVLNKIYKIKDQINDEAYIFDMMKSWFNIINKYNNDNSTESGALSYSICSSIAHMEFLLSHDVPELLNEYIMKIYFILIDYLQNDESNIRDSVTRIVSKTILQQNYILSESKALVCLYEKMDETFKNRNDYQANMKKSLFYFDVDSIDQFILNKIKPIKKSFFLERPDIYKENLINVQNIIRYINPTVDDIQRIVLLFKKLDSTLHNVQSEYSNSQLYQVISDRDIFVMIYSILIWLEKCLQSNECNNETFSEINEIISNWEKEYIESFHSLLIEIIMSIKSIVYKKLTTVSIINNENNFKFNYVNRFFLN</sequence>
<dbReference type="SUPFAM" id="SSF48371">
    <property type="entry name" value="ARM repeat"/>
    <property type="match status" value="1"/>
</dbReference>
<dbReference type="EMBL" id="MCOG01000003">
    <property type="protein sequence ID" value="ORY85863.1"/>
    <property type="molecule type" value="Genomic_DNA"/>
</dbReference>
<organism evidence="5 6">
    <name type="scientific">Neocallimastix californiae</name>
    <dbReference type="NCBI Taxonomy" id="1754190"/>
    <lineage>
        <taxon>Eukaryota</taxon>
        <taxon>Fungi</taxon>
        <taxon>Fungi incertae sedis</taxon>
        <taxon>Chytridiomycota</taxon>
        <taxon>Chytridiomycota incertae sedis</taxon>
        <taxon>Neocallimastigomycetes</taxon>
        <taxon>Neocallimastigales</taxon>
        <taxon>Neocallimastigaceae</taxon>
        <taxon>Neocallimastix</taxon>
    </lineage>
</organism>
<dbReference type="Pfam" id="PF10350">
    <property type="entry name" value="DUF2428"/>
    <property type="match status" value="1"/>
</dbReference>
<comment type="caution">
    <text evidence="5">The sequence shown here is derived from an EMBL/GenBank/DDBJ whole genome shotgun (WGS) entry which is preliminary data.</text>
</comment>
<evidence type="ECO:0000259" key="3">
    <source>
        <dbReference type="Pfam" id="PF10350"/>
    </source>
</evidence>
<dbReference type="InterPro" id="IPR016024">
    <property type="entry name" value="ARM-type_fold"/>
</dbReference>
<dbReference type="GO" id="GO:0030488">
    <property type="term" value="P:tRNA methylation"/>
    <property type="evidence" value="ECO:0007669"/>
    <property type="project" value="TreeGrafter"/>
</dbReference>
<keyword evidence="2" id="KW-0819">tRNA processing</keyword>
<dbReference type="InterPro" id="IPR011989">
    <property type="entry name" value="ARM-like"/>
</dbReference>
<reference evidence="5 6" key="1">
    <citation type="submission" date="2016-08" db="EMBL/GenBank/DDBJ databases">
        <title>A Parts List for Fungal Cellulosomes Revealed by Comparative Genomics.</title>
        <authorList>
            <consortium name="DOE Joint Genome Institute"/>
            <person name="Haitjema C.H."/>
            <person name="Gilmore S.P."/>
            <person name="Henske J.K."/>
            <person name="Solomon K.V."/>
            <person name="De Groot R."/>
            <person name="Kuo A."/>
            <person name="Mondo S.J."/>
            <person name="Salamov A.A."/>
            <person name="Labutti K."/>
            <person name="Zhao Z."/>
            <person name="Chiniquy J."/>
            <person name="Barry K."/>
            <person name="Brewer H.M."/>
            <person name="Purvine S.O."/>
            <person name="Wright A.T."/>
            <person name="Boxma B."/>
            <person name="Van Alen T."/>
            <person name="Hackstein J.H."/>
            <person name="Baker S.E."/>
            <person name="Grigoriev I.V."/>
            <person name="O'Malley M.A."/>
        </authorList>
    </citation>
    <scope>NUCLEOTIDE SEQUENCE [LARGE SCALE GENOMIC DNA]</scope>
    <source>
        <strain evidence="5 6">G1</strain>
    </source>
</reference>
<dbReference type="Gene3D" id="1.25.10.10">
    <property type="entry name" value="Leucine-rich Repeat Variant"/>
    <property type="match status" value="1"/>
</dbReference>
<comment type="similarity">
    <text evidence="1">Belongs to the THADA family.</text>
</comment>
<dbReference type="InterPro" id="IPR056842">
    <property type="entry name" value="THADA-like_TPR_C"/>
</dbReference>
<feature type="domain" description="tRNA (32-2'-O)-methyltransferase regulator THADA-like C-terminal TPR repeats region" evidence="4">
    <location>
        <begin position="238"/>
        <end position="397"/>
    </location>
</feature>
<protein>
    <submittedName>
        <fullName evidence="5">Uncharacterized protein</fullName>
    </submittedName>
</protein>
<evidence type="ECO:0000313" key="5">
    <source>
        <dbReference type="EMBL" id="ORY85863.1"/>
    </source>
</evidence>
<dbReference type="PANTHER" id="PTHR14387">
    <property type="entry name" value="THADA/DEATH RECEPTOR INTERACTING PROTEIN"/>
    <property type="match status" value="1"/>
</dbReference>
<proteinExistence type="inferred from homology"/>
<name>A0A1Y2FPF9_9FUNG</name>
<evidence type="ECO:0000313" key="6">
    <source>
        <dbReference type="Proteomes" id="UP000193920"/>
    </source>
</evidence>
<dbReference type="OrthoDB" id="73997at2759"/>
<accession>A0A1Y2FPF9</accession>
<evidence type="ECO:0000256" key="1">
    <source>
        <dbReference type="ARBA" id="ARBA00010409"/>
    </source>
</evidence>
<keyword evidence="6" id="KW-1185">Reference proteome</keyword>
<dbReference type="Pfam" id="PF25151">
    <property type="entry name" value="TPR_Trm732_C"/>
    <property type="match status" value="1"/>
</dbReference>